<dbReference type="EC" id="2.7.13.3" evidence="3"/>
<proteinExistence type="predicted"/>
<evidence type="ECO:0000256" key="9">
    <source>
        <dbReference type="ARBA" id="ARBA00022840"/>
    </source>
</evidence>
<evidence type="ECO:0000256" key="7">
    <source>
        <dbReference type="ARBA" id="ARBA00022741"/>
    </source>
</evidence>
<dbReference type="SUPFAM" id="SSF158472">
    <property type="entry name" value="HAMP domain-like"/>
    <property type="match status" value="1"/>
</dbReference>
<evidence type="ECO:0000259" key="14">
    <source>
        <dbReference type="PROSITE" id="PS50885"/>
    </source>
</evidence>
<evidence type="ECO:0000256" key="2">
    <source>
        <dbReference type="ARBA" id="ARBA00004651"/>
    </source>
</evidence>
<dbReference type="PROSITE" id="PS50885">
    <property type="entry name" value="HAMP"/>
    <property type="match status" value="1"/>
</dbReference>
<dbReference type="Pfam" id="PF00512">
    <property type="entry name" value="HisKA"/>
    <property type="match status" value="1"/>
</dbReference>
<dbReference type="GO" id="GO:0007234">
    <property type="term" value="P:osmosensory signaling via phosphorelay pathway"/>
    <property type="evidence" value="ECO:0007669"/>
    <property type="project" value="TreeGrafter"/>
</dbReference>
<dbReference type="InterPro" id="IPR036890">
    <property type="entry name" value="HATPase_C_sf"/>
</dbReference>
<dbReference type="PANTHER" id="PTHR42878">
    <property type="entry name" value="TWO-COMPONENT HISTIDINE KINASE"/>
    <property type="match status" value="1"/>
</dbReference>
<dbReference type="AlphaFoldDB" id="A0A926N6M8"/>
<keyword evidence="6" id="KW-0808">Transferase</keyword>
<keyword evidence="9" id="KW-0067">ATP-binding</keyword>
<dbReference type="SMART" id="SM00388">
    <property type="entry name" value="HisKA"/>
    <property type="match status" value="1"/>
</dbReference>
<feature type="domain" description="HAMP" evidence="14">
    <location>
        <begin position="201"/>
        <end position="254"/>
    </location>
</feature>
<evidence type="ECO:0000256" key="5">
    <source>
        <dbReference type="ARBA" id="ARBA00022553"/>
    </source>
</evidence>
<dbReference type="GO" id="GO:0030295">
    <property type="term" value="F:protein kinase activator activity"/>
    <property type="evidence" value="ECO:0007669"/>
    <property type="project" value="TreeGrafter"/>
</dbReference>
<dbReference type="Proteomes" id="UP000661691">
    <property type="component" value="Unassembled WGS sequence"/>
</dbReference>
<reference evidence="15" key="1">
    <citation type="submission" date="2020-09" db="EMBL/GenBank/DDBJ databases">
        <title>A novel bacterium of genus Hazenella, isolated from South China Sea.</title>
        <authorList>
            <person name="Huang H."/>
            <person name="Mo K."/>
            <person name="Hu Y."/>
        </authorList>
    </citation>
    <scope>NUCLEOTIDE SEQUENCE</scope>
    <source>
        <strain evidence="15">IB182357</strain>
    </source>
</reference>
<keyword evidence="8 15" id="KW-0418">Kinase</keyword>
<accession>A0A926N6M8</accession>
<evidence type="ECO:0000256" key="6">
    <source>
        <dbReference type="ARBA" id="ARBA00022679"/>
    </source>
</evidence>
<keyword evidence="16" id="KW-1185">Reference proteome</keyword>
<evidence type="ECO:0000313" key="15">
    <source>
        <dbReference type="EMBL" id="MBD1373279.1"/>
    </source>
</evidence>
<sequence>MYMKKNKRISLIKYWTTRYLITLFIGLFIIAIISIYWIKQTKIEFNIERAQHLAGLIAERVPIYEDEIDIQLSFQKILARTIRENRLKSRPHVYIVNQKRKTLFQEPRDIPELPDDILTEVINGNQNDKKYKANPSQNQVDYLYFVKSTVTDPNTEEVLGYVIIGLSENEIVYWDQELRLVIVMIIGLALLGWAVIYFLSRRISQPIQNVAEAAKQIQQGNYNIQLFDKIEEKEVHDLVNSFKEMSHRLKQLEILRATLLAGVTHELKTPVASISGLIQAVRDEVVIGEEATEFMDISLSELNRLQLMINDLLDFNAFTAGSIKMKKEKIDLSAMIVEAATQWHVSQPSPTYTLDIQNASEPLYSDVDPLRIQQIIVNLLNNAKEALPEGTGHIAVNIRRDQQDTVLDIRDTGIGIPPEEQSFIFERFYRGNHKKHRIRGLGLGLSFSQLIAHAHHGELYLKESSKNGTIFTLTLPLSNDNRSK</sequence>
<dbReference type="PANTHER" id="PTHR42878:SF7">
    <property type="entry name" value="SENSOR HISTIDINE KINASE GLRK"/>
    <property type="match status" value="1"/>
</dbReference>
<evidence type="ECO:0000256" key="4">
    <source>
        <dbReference type="ARBA" id="ARBA00022475"/>
    </source>
</evidence>
<feature type="domain" description="Histidine kinase" evidence="13">
    <location>
        <begin position="262"/>
        <end position="479"/>
    </location>
</feature>
<dbReference type="CDD" id="cd00075">
    <property type="entry name" value="HATPase"/>
    <property type="match status" value="1"/>
</dbReference>
<dbReference type="InterPro" id="IPR050351">
    <property type="entry name" value="BphY/WalK/GraS-like"/>
</dbReference>
<dbReference type="GO" id="GO:0000156">
    <property type="term" value="F:phosphorelay response regulator activity"/>
    <property type="evidence" value="ECO:0007669"/>
    <property type="project" value="TreeGrafter"/>
</dbReference>
<keyword evidence="12" id="KW-1133">Transmembrane helix</keyword>
<dbReference type="Gene3D" id="3.30.565.10">
    <property type="entry name" value="Histidine kinase-like ATPase, C-terminal domain"/>
    <property type="match status" value="1"/>
</dbReference>
<dbReference type="InterPro" id="IPR003661">
    <property type="entry name" value="HisK_dim/P_dom"/>
</dbReference>
<dbReference type="SMART" id="SM00304">
    <property type="entry name" value="HAMP"/>
    <property type="match status" value="1"/>
</dbReference>
<dbReference type="SUPFAM" id="SSF55874">
    <property type="entry name" value="ATPase domain of HSP90 chaperone/DNA topoisomerase II/histidine kinase"/>
    <property type="match status" value="1"/>
</dbReference>
<keyword evidence="5" id="KW-0597">Phosphoprotein</keyword>
<dbReference type="SMART" id="SM00387">
    <property type="entry name" value="HATPase_c"/>
    <property type="match status" value="1"/>
</dbReference>
<evidence type="ECO:0000313" key="16">
    <source>
        <dbReference type="Proteomes" id="UP000661691"/>
    </source>
</evidence>
<evidence type="ECO:0000256" key="12">
    <source>
        <dbReference type="SAM" id="Phobius"/>
    </source>
</evidence>
<dbReference type="InterPro" id="IPR003594">
    <property type="entry name" value="HATPase_dom"/>
</dbReference>
<dbReference type="Pfam" id="PF00672">
    <property type="entry name" value="HAMP"/>
    <property type="match status" value="1"/>
</dbReference>
<dbReference type="InterPro" id="IPR004358">
    <property type="entry name" value="Sig_transdc_His_kin-like_C"/>
</dbReference>
<comment type="subcellular location">
    <subcellularLocation>
        <location evidence="2">Cell membrane</location>
        <topology evidence="2">Multi-pass membrane protein</topology>
    </subcellularLocation>
</comment>
<evidence type="ECO:0000256" key="10">
    <source>
        <dbReference type="ARBA" id="ARBA00023012"/>
    </source>
</evidence>
<feature type="transmembrane region" description="Helical" evidence="12">
    <location>
        <begin position="20"/>
        <end position="38"/>
    </location>
</feature>
<dbReference type="InterPro" id="IPR005467">
    <property type="entry name" value="His_kinase_dom"/>
</dbReference>
<gene>
    <name evidence="15" type="ORF">IC620_13065</name>
</gene>
<dbReference type="InterPro" id="IPR003660">
    <property type="entry name" value="HAMP_dom"/>
</dbReference>
<comment type="caution">
    <text evidence="15">The sequence shown here is derived from an EMBL/GenBank/DDBJ whole genome shotgun (WGS) entry which is preliminary data.</text>
</comment>
<evidence type="ECO:0000256" key="3">
    <source>
        <dbReference type="ARBA" id="ARBA00012438"/>
    </source>
</evidence>
<protein>
    <recommendedName>
        <fullName evidence="3">histidine kinase</fullName>
        <ecNumber evidence="3">2.7.13.3</ecNumber>
    </recommendedName>
</protein>
<dbReference type="Gene3D" id="1.10.287.130">
    <property type="match status" value="1"/>
</dbReference>
<dbReference type="CDD" id="cd00082">
    <property type="entry name" value="HisKA"/>
    <property type="match status" value="1"/>
</dbReference>
<evidence type="ECO:0000256" key="11">
    <source>
        <dbReference type="ARBA" id="ARBA00023136"/>
    </source>
</evidence>
<keyword evidence="10" id="KW-0902">Two-component regulatory system</keyword>
<dbReference type="Pfam" id="PF02518">
    <property type="entry name" value="HATPase_c"/>
    <property type="match status" value="1"/>
</dbReference>
<organism evidence="15 16">
    <name type="scientific">Polycladospora coralii</name>
    <dbReference type="NCBI Taxonomy" id="2771432"/>
    <lineage>
        <taxon>Bacteria</taxon>
        <taxon>Bacillati</taxon>
        <taxon>Bacillota</taxon>
        <taxon>Bacilli</taxon>
        <taxon>Bacillales</taxon>
        <taxon>Thermoactinomycetaceae</taxon>
        <taxon>Polycladospora</taxon>
    </lineage>
</organism>
<dbReference type="GO" id="GO:0000155">
    <property type="term" value="F:phosphorelay sensor kinase activity"/>
    <property type="evidence" value="ECO:0007669"/>
    <property type="project" value="InterPro"/>
</dbReference>
<comment type="catalytic activity">
    <reaction evidence="1">
        <text>ATP + protein L-histidine = ADP + protein N-phospho-L-histidine.</text>
        <dbReference type="EC" id="2.7.13.3"/>
    </reaction>
</comment>
<keyword evidence="12" id="KW-0812">Transmembrane</keyword>
<name>A0A926N6M8_9BACL</name>
<evidence type="ECO:0000259" key="13">
    <source>
        <dbReference type="PROSITE" id="PS50109"/>
    </source>
</evidence>
<dbReference type="PROSITE" id="PS50109">
    <property type="entry name" value="HIS_KIN"/>
    <property type="match status" value="1"/>
</dbReference>
<dbReference type="EMBL" id="JACXAH010000021">
    <property type="protein sequence ID" value="MBD1373279.1"/>
    <property type="molecule type" value="Genomic_DNA"/>
</dbReference>
<keyword evidence="11 12" id="KW-0472">Membrane</keyword>
<dbReference type="InterPro" id="IPR036097">
    <property type="entry name" value="HisK_dim/P_sf"/>
</dbReference>
<feature type="transmembrane region" description="Helical" evidence="12">
    <location>
        <begin position="178"/>
        <end position="199"/>
    </location>
</feature>
<evidence type="ECO:0000256" key="8">
    <source>
        <dbReference type="ARBA" id="ARBA00022777"/>
    </source>
</evidence>
<dbReference type="GO" id="GO:0005886">
    <property type="term" value="C:plasma membrane"/>
    <property type="evidence" value="ECO:0007669"/>
    <property type="project" value="UniProtKB-SubCell"/>
</dbReference>
<dbReference type="PRINTS" id="PR00344">
    <property type="entry name" value="BCTRLSENSOR"/>
</dbReference>
<evidence type="ECO:0000256" key="1">
    <source>
        <dbReference type="ARBA" id="ARBA00000085"/>
    </source>
</evidence>
<keyword evidence="4" id="KW-1003">Cell membrane</keyword>
<dbReference type="Gene3D" id="6.10.340.10">
    <property type="match status" value="1"/>
</dbReference>
<dbReference type="SUPFAM" id="SSF47384">
    <property type="entry name" value="Homodimeric domain of signal transducing histidine kinase"/>
    <property type="match status" value="1"/>
</dbReference>
<keyword evidence="7" id="KW-0547">Nucleotide-binding</keyword>
<dbReference type="CDD" id="cd06225">
    <property type="entry name" value="HAMP"/>
    <property type="match status" value="1"/>
</dbReference>
<dbReference type="GO" id="GO:0005524">
    <property type="term" value="F:ATP binding"/>
    <property type="evidence" value="ECO:0007669"/>
    <property type="project" value="UniProtKB-KW"/>
</dbReference>